<name>A0A4V6RF77_9PROT</name>
<organism evidence="3 4">
    <name type="scientific">Marinicauda pacifica</name>
    <dbReference type="NCBI Taxonomy" id="1133559"/>
    <lineage>
        <taxon>Bacteria</taxon>
        <taxon>Pseudomonadati</taxon>
        <taxon>Pseudomonadota</taxon>
        <taxon>Alphaproteobacteria</taxon>
        <taxon>Maricaulales</taxon>
        <taxon>Maricaulaceae</taxon>
        <taxon>Marinicauda</taxon>
    </lineage>
</organism>
<evidence type="ECO:0000256" key="1">
    <source>
        <dbReference type="ARBA" id="ARBA00022801"/>
    </source>
</evidence>
<dbReference type="CDD" id="cd03443">
    <property type="entry name" value="PaaI_thioesterase"/>
    <property type="match status" value="1"/>
</dbReference>
<dbReference type="Gene3D" id="3.10.129.10">
    <property type="entry name" value="Hotdog Thioesterase"/>
    <property type="match status" value="1"/>
</dbReference>
<dbReference type="InterPro" id="IPR029069">
    <property type="entry name" value="HotDog_dom_sf"/>
</dbReference>
<comment type="caution">
    <text evidence="3">The sequence shown here is derived from an EMBL/GenBank/DDBJ whole genome shotgun (WGS) entry which is preliminary data.</text>
</comment>
<dbReference type="PANTHER" id="PTHR43240:SF1">
    <property type="entry name" value="BLR5584 PROTEIN"/>
    <property type="match status" value="1"/>
</dbReference>
<evidence type="ECO:0000259" key="2">
    <source>
        <dbReference type="Pfam" id="PF03061"/>
    </source>
</evidence>
<feature type="domain" description="Thioesterase" evidence="2">
    <location>
        <begin position="54"/>
        <end position="131"/>
    </location>
</feature>
<evidence type="ECO:0000313" key="4">
    <source>
        <dbReference type="Proteomes" id="UP000305451"/>
    </source>
</evidence>
<protein>
    <submittedName>
        <fullName evidence="3">PaaI family thioesterase</fullName>
    </submittedName>
</protein>
<dbReference type="GO" id="GO:0005829">
    <property type="term" value="C:cytosol"/>
    <property type="evidence" value="ECO:0007669"/>
    <property type="project" value="TreeGrafter"/>
</dbReference>
<evidence type="ECO:0000313" key="3">
    <source>
        <dbReference type="EMBL" id="TGY91829.1"/>
    </source>
</evidence>
<dbReference type="Proteomes" id="UP000305451">
    <property type="component" value="Unassembled WGS sequence"/>
</dbReference>
<dbReference type="SUPFAM" id="SSF54637">
    <property type="entry name" value="Thioesterase/thiol ester dehydrase-isomerase"/>
    <property type="match status" value="1"/>
</dbReference>
<keyword evidence="1" id="KW-0378">Hydrolase</keyword>
<dbReference type="Pfam" id="PF03061">
    <property type="entry name" value="4HBT"/>
    <property type="match status" value="1"/>
</dbReference>
<dbReference type="InterPro" id="IPR006683">
    <property type="entry name" value="Thioestr_dom"/>
</dbReference>
<dbReference type="RefSeq" id="WP_135945751.1">
    <property type="nucleotide sequence ID" value="NZ_BMEI01000004.1"/>
</dbReference>
<gene>
    <name evidence="3" type="ORF">E5162_13205</name>
</gene>
<dbReference type="AlphaFoldDB" id="A0A4V6RF77"/>
<accession>A0A4V6RF77</accession>
<dbReference type="OrthoDB" id="9813282at2"/>
<dbReference type="GO" id="GO:0061522">
    <property type="term" value="F:1,4-dihydroxy-2-naphthoyl-CoA thioesterase activity"/>
    <property type="evidence" value="ECO:0007669"/>
    <property type="project" value="TreeGrafter"/>
</dbReference>
<proteinExistence type="predicted"/>
<keyword evidence="4" id="KW-1185">Reference proteome</keyword>
<reference evidence="3 4" key="1">
    <citation type="journal article" date="2013" name="Int. J. Syst. Evol. Microbiol.">
        <title>Marinicauda pacifica gen. nov., sp. nov., a prosthecate alphaproteobacterium of the family Hyphomonadaceae isolated from deep seawater.</title>
        <authorList>
            <person name="Zhang X.Y."/>
            <person name="Li G.W."/>
            <person name="Wang C.S."/>
            <person name="Zhang Y.J."/>
            <person name="Xu X.W."/>
            <person name="Li H."/>
            <person name="Liu A."/>
            <person name="Liu C."/>
            <person name="Xie B.B."/>
            <person name="Qin Q.L."/>
            <person name="Xu Z."/>
            <person name="Chen X.L."/>
            <person name="Zhou B.C."/>
            <person name="Zhang Y.Z."/>
        </authorList>
    </citation>
    <scope>NUCLEOTIDE SEQUENCE [LARGE SCALE GENOMIC DNA]</scope>
    <source>
        <strain evidence="3 4">P-1 km-3</strain>
    </source>
</reference>
<sequence length="144" mass="15616">MKGNTTERLRALFSDPGQLPGVTRHFGFSLIDLDAEAGWVEAHFIARDEFLNPNGSVQGGIVTGFLDEAMSLAALIASDLQMAVPTLEMKTSFLRPLFKGRCRVRGQVKRLGRSVAFTEGDLFDADDRLCASATATAALRPLDT</sequence>
<dbReference type="InterPro" id="IPR003736">
    <property type="entry name" value="PAAI_dom"/>
</dbReference>
<dbReference type="NCBIfam" id="TIGR00369">
    <property type="entry name" value="unchar_dom_1"/>
    <property type="match status" value="1"/>
</dbReference>
<dbReference type="PANTHER" id="PTHR43240">
    <property type="entry name" value="1,4-DIHYDROXY-2-NAPHTHOYL-COA THIOESTERASE 1"/>
    <property type="match status" value="1"/>
</dbReference>
<dbReference type="EMBL" id="SRXV01000004">
    <property type="protein sequence ID" value="TGY91829.1"/>
    <property type="molecule type" value="Genomic_DNA"/>
</dbReference>